<dbReference type="Pfam" id="PF02469">
    <property type="entry name" value="Fasciclin"/>
    <property type="match status" value="1"/>
</dbReference>
<feature type="signal peptide" evidence="2">
    <location>
        <begin position="1"/>
        <end position="24"/>
    </location>
</feature>
<dbReference type="SUPFAM" id="SSF82153">
    <property type="entry name" value="FAS1 domain"/>
    <property type="match status" value="1"/>
</dbReference>
<dbReference type="GO" id="GO:0007155">
    <property type="term" value="P:cell adhesion"/>
    <property type="evidence" value="ECO:0007669"/>
    <property type="project" value="TreeGrafter"/>
</dbReference>
<feature type="region of interest" description="Disordered" evidence="1">
    <location>
        <begin position="73"/>
        <end position="288"/>
    </location>
</feature>
<dbReference type="AlphaFoldDB" id="A0A7S4EQY0"/>
<protein>
    <recommendedName>
        <fullName evidence="3">FAS1 domain-containing protein</fullName>
    </recommendedName>
</protein>
<dbReference type="PANTHER" id="PTHR10900">
    <property type="entry name" value="PERIOSTIN-RELATED"/>
    <property type="match status" value="1"/>
</dbReference>
<proteinExistence type="predicted"/>
<evidence type="ECO:0000256" key="2">
    <source>
        <dbReference type="SAM" id="SignalP"/>
    </source>
</evidence>
<evidence type="ECO:0000259" key="3">
    <source>
        <dbReference type="PROSITE" id="PS50213"/>
    </source>
</evidence>
<feature type="compositionally biased region" description="Low complexity" evidence="1">
    <location>
        <begin position="129"/>
        <end position="154"/>
    </location>
</feature>
<feature type="compositionally biased region" description="Basic and acidic residues" evidence="1">
    <location>
        <begin position="525"/>
        <end position="537"/>
    </location>
</feature>
<dbReference type="InterPro" id="IPR036378">
    <property type="entry name" value="FAS1_dom_sf"/>
</dbReference>
<feature type="chain" id="PRO_5031336680" description="FAS1 domain-containing protein" evidence="2">
    <location>
        <begin position="25"/>
        <end position="642"/>
    </location>
</feature>
<dbReference type="Gene3D" id="2.30.180.10">
    <property type="entry name" value="FAS1 domain"/>
    <property type="match status" value="1"/>
</dbReference>
<feature type="domain" description="FAS1" evidence="3">
    <location>
        <begin position="308"/>
        <end position="447"/>
    </location>
</feature>
<feature type="compositionally biased region" description="Low complexity" evidence="1">
    <location>
        <begin position="165"/>
        <end position="197"/>
    </location>
</feature>
<evidence type="ECO:0000256" key="1">
    <source>
        <dbReference type="SAM" id="MobiDB-lite"/>
    </source>
</evidence>
<dbReference type="GO" id="GO:0050839">
    <property type="term" value="F:cell adhesion molecule binding"/>
    <property type="evidence" value="ECO:0007669"/>
    <property type="project" value="TreeGrafter"/>
</dbReference>
<feature type="region of interest" description="Disordered" evidence="1">
    <location>
        <begin position="494"/>
        <end position="552"/>
    </location>
</feature>
<keyword evidence="2" id="KW-0732">Signal</keyword>
<name>A0A7S4EQY0_9STRA</name>
<feature type="compositionally biased region" description="Polar residues" evidence="1">
    <location>
        <begin position="495"/>
        <end position="519"/>
    </location>
</feature>
<dbReference type="InterPro" id="IPR050904">
    <property type="entry name" value="Adhesion/Biosynth-related"/>
</dbReference>
<dbReference type="GO" id="GO:0030198">
    <property type="term" value="P:extracellular matrix organization"/>
    <property type="evidence" value="ECO:0007669"/>
    <property type="project" value="TreeGrafter"/>
</dbReference>
<dbReference type="EMBL" id="HBIX01034781">
    <property type="protein sequence ID" value="CAE0729933.1"/>
    <property type="molecule type" value="Transcribed_RNA"/>
</dbReference>
<reference evidence="4" key="1">
    <citation type="submission" date="2021-01" db="EMBL/GenBank/DDBJ databases">
        <authorList>
            <person name="Corre E."/>
            <person name="Pelletier E."/>
            <person name="Niang G."/>
            <person name="Scheremetjew M."/>
            <person name="Finn R."/>
            <person name="Kale V."/>
            <person name="Holt S."/>
            <person name="Cochrane G."/>
            <person name="Meng A."/>
            <person name="Brown T."/>
            <person name="Cohen L."/>
        </authorList>
    </citation>
    <scope>NUCLEOTIDE SEQUENCE</scope>
    <source>
        <strain evidence="4">10249 10 AB</strain>
    </source>
</reference>
<evidence type="ECO:0000313" key="4">
    <source>
        <dbReference type="EMBL" id="CAE0729933.1"/>
    </source>
</evidence>
<feature type="compositionally biased region" description="Polar residues" evidence="1">
    <location>
        <begin position="155"/>
        <end position="164"/>
    </location>
</feature>
<sequence length="642" mass="68612">MTKRNVFFHRVVSLLLLLVGETASATLVKRDNIDSNRDLIGFHQIVDLLIPSPPTMYPTATAPTPFPVKVPQANQPMNSNGSPPTFPPTTTAPEAVVEESTDGTQYRVNLPVVPGAPTKFPSPPPTPFPTRRTPSATPSLMPSVSSRPSISMSPTVPSESPSLTPSEAPTSKPSSSPSAGQSAAPSSSPSVAPSEAPDIPPTNEPSDEPSNVPTLLPSDEPSVLEPLTEEPSASLLPSDMPTEDELSDEPSAESLTEESSLSPSPTEVSSIESSIFTTAPPSSVSTDNIEGIGVAGRLDFGKVKGGSISEIICDVNNADTWGSLCVALKESNLFETLGGTSKQYTLFAPTNDAFEIGDYPLDTLFQDRTSLRNLLSTHIVPVALPYSALLCNLNTEMLNFDVTYTVCIGGVKFQTSDGNEMRNLPVITDPEDVQTANGIIHSVSNLIIPFEFSMNNSVVEEPPENNIATNNQTIDEESLNATEIMSDEFEESDIDLSTPSNDITNGINNQTFDEGSLNASSILSDDLKSDDSEEKGNDMGVADTSSEVSTSMPSLITEADTEHTTDRTGDLDDIGFGCQVCESRELCAIPRTAVMQFPGEGQIPCINVVDRQNTDRLNMLPSFCKEIQEQFKKSCLIQDEGN</sequence>
<organism evidence="4">
    <name type="scientific">Pseudo-nitzschia australis</name>
    <dbReference type="NCBI Taxonomy" id="44445"/>
    <lineage>
        <taxon>Eukaryota</taxon>
        <taxon>Sar</taxon>
        <taxon>Stramenopiles</taxon>
        <taxon>Ochrophyta</taxon>
        <taxon>Bacillariophyta</taxon>
        <taxon>Bacillariophyceae</taxon>
        <taxon>Bacillariophycidae</taxon>
        <taxon>Bacillariales</taxon>
        <taxon>Bacillariaceae</taxon>
        <taxon>Pseudo-nitzschia</taxon>
    </lineage>
</organism>
<dbReference type="InterPro" id="IPR000782">
    <property type="entry name" value="FAS1_domain"/>
</dbReference>
<accession>A0A7S4EQY0</accession>
<dbReference type="PANTHER" id="PTHR10900:SF124">
    <property type="entry name" value="FI05614P"/>
    <property type="match status" value="1"/>
</dbReference>
<feature type="compositionally biased region" description="Polar residues" evidence="1">
    <location>
        <begin position="543"/>
        <end position="552"/>
    </location>
</feature>
<feature type="compositionally biased region" description="Acidic residues" evidence="1">
    <location>
        <begin position="241"/>
        <end position="251"/>
    </location>
</feature>
<feature type="compositionally biased region" description="Polar residues" evidence="1">
    <location>
        <begin position="271"/>
        <end position="288"/>
    </location>
</feature>
<feature type="compositionally biased region" description="Low complexity" evidence="1">
    <location>
        <begin position="252"/>
        <end position="270"/>
    </location>
</feature>
<dbReference type="SMART" id="SM00554">
    <property type="entry name" value="FAS1"/>
    <property type="match status" value="1"/>
</dbReference>
<dbReference type="GO" id="GO:0005615">
    <property type="term" value="C:extracellular space"/>
    <property type="evidence" value="ECO:0007669"/>
    <property type="project" value="TreeGrafter"/>
</dbReference>
<gene>
    <name evidence="4" type="ORF">PAUS00366_LOCUS22718</name>
</gene>
<dbReference type="PROSITE" id="PS50213">
    <property type="entry name" value="FAS1"/>
    <property type="match status" value="1"/>
</dbReference>
<dbReference type="GO" id="GO:0031012">
    <property type="term" value="C:extracellular matrix"/>
    <property type="evidence" value="ECO:0007669"/>
    <property type="project" value="TreeGrafter"/>
</dbReference>